<evidence type="ECO:0000313" key="2">
    <source>
        <dbReference type="Proteomes" id="UP001597459"/>
    </source>
</evidence>
<dbReference type="EMBL" id="JBHULX010000048">
    <property type="protein sequence ID" value="MFD2593462.1"/>
    <property type="molecule type" value="Genomic_DNA"/>
</dbReference>
<protein>
    <recommendedName>
        <fullName evidence="3">Phage tail protein</fullName>
    </recommendedName>
</protein>
<dbReference type="RefSeq" id="WP_378254115.1">
    <property type="nucleotide sequence ID" value="NZ_JBHSJV010000001.1"/>
</dbReference>
<gene>
    <name evidence="1" type="ORF">ACFSTE_21675</name>
</gene>
<organism evidence="1 2">
    <name type="scientific">Aquimarina hainanensis</name>
    <dbReference type="NCBI Taxonomy" id="1578017"/>
    <lineage>
        <taxon>Bacteria</taxon>
        <taxon>Pseudomonadati</taxon>
        <taxon>Bacteroidota</taxon>
        <taxon>Flavobacteriia</taxon>
        <taxon>Flavobacteriales</taxon>
        <taxon>Flavobacteriaceae</taxon>
        <taxon>Aquimarina</taxon>
    </lineage>
</organism>
<comment type="caution">
    <text evidence="1">The sequence shown here is derived from an EMBL/GenBank/DDBJ whole genome shotgun (WGS) entry which is preliminary data.</text>
</comment>
<accession>A0ABW5ND24</accession>
<sequence length="336" mass="38303">MAFKTVYKSLAKIEVYHSYFLDDGAQSFTSMNAATKELQLLTYDVSEYLDIVPTFATAKEMINHKLVFRKGTDHFSILNKVTESGNDVISDIFLAEELTLSFYIYHKDYRFYNYSSIPKEYGRLYHFSNTKPAAVSGSYTYMETAASAGLITTASRLSEAATRGVWYAIEQENKRQDPQIRLDKIFDVEGDELESTEGQLILNQAVIKEQSRGLIGIIQLRMKGDGGRDTVAIDTLDPENPVSLHLDPIPVFRIHFDNRKTIWRYIKRAENNFLETQSVKPLTKNGFIEIDPDVDFAAPLPVDINTYLFPNPRADTIRTVTDQDTNTTTTYSEIYI</sequence>
<reference evidence="2" key="1">
    <citation type="journal article" date="2019" name="Int. J. Syst. Evol. Microbiol.">
        <title>The Global Catalogue of Microorganisms (GCM) 10K type strain sequencing project: providing services to taxonomists for standard genome sequencing and annotation.</title>
        <authorList>
            <consortium name="The Broad Institute Genomics Platform"/>
            <consortium name="The Broad Institute Genome Sequencing Center for Infectious Disease"/>
            <person name="Wu L."/>
            <person name="Ma J."/>
        </authorList>
    </citation>
    <scope>NUCLEOTIDE SEQUENCE [LARGE SCALE GENOMIC DNA]</scope>
    <source>
        <strain evidence="2">KCTC 42423</strain>
    </source>
</reference>
<evidence type="ECO:0008006" key="3">
    <source>
        <dbReference type="Google" id="ProtNLM"/>
    </source>
</evidence>
<proteinExistence type="predicted"/>
<evidence type="ECO:0000313" key="1">
    <source>
        <dbReference type="EMBL" id="MFD2593462.1"/>
    </source>
</evidence>
<keyword evidence="2" id="KW-1185">Reference proteome</keyword>
<dbReference type="Proteomes" id="UP001597459">
    <property type="component" value="Unassembled WGS sequence"/>
</dbReference>
<name>A0ABW5ND24_9FLAO</name>